<accession>A0AAG5DHG0</accession>
<evidence type="ECO:0000313" key="2">
    <source>
        <dbReference type="Proteomes" id="UP000075880"/>
    </source>
</evidence>
<name>A0AAG5DHG0_ANOAO</name>
<protein>
    <submittedName>
        <fullName evidence="1">Uncharacterized protein</fullName>
    </submittedName>
</protein>
<dbReference type="AlphaFoldDB" id="A0AAG5DHG0"/>
<dbReference type="EnsemblMetazoa" id="ENSAATROPT011429">
    <property type="protein sequence ID" value="ENSAATROPP010334"/>
    <property type="gene ID" value="ENSAATROPG009313"/>
</dbReference>
<organism evidence="1 2">
    <name type="scientific">Anopheles atroparvus</name>
    <name type="common">European mosquito</name>
    <dbReference type="NCBI Taxonomy" id="41427"/>
    <lineage>
        <taxon>Eukaryota</taxon>
        <taxon>Metazoa</taxon>
        <taxon>Ecdysozoa</taxon>
        <taxon>Arthropoda</taxon>
        <taxon>Hexapoda</taxon>
        <taxon>Insecta</taxon>
        <taxon>Pterygota</taxon>
        <taxon>Neoptera</taxon>
        <taxon>Endopterygota</taxon>
        <taxon>Diptera</taxon>
        <taxon>Nematocera</taxon>
        <taxon>Culicoidea</taxon>
        <taxon>Culicidae</taxon>
        <taxon>Anophelinae</taxon>
        <taxon>Anopheles</taxon>
    </lineage>
</organism>
<sequence length="112" mass="12083">WFGSSSAAAAPAALFRIAVASIARDSPLRCNNRFAATFEGSVRVSCTAFASEQSTGAHVLSFIYQHSKSRWPEGSTVYQAIRLPAPKFINVKLPGACQCTVNALTKHNTRHT</sequence>
<reference evidence="1" key="1">
    <citation type="submission" date="2024-04" db="UniProtKB">
        <authorList>
            <consortium name="EnsemblMetazoa"/>
        </authorList>
    </citation>
    <scope>IDENTIFICATION</scope>
    <source>
        <strain evidence="1">EBRO</strain>
    </source>
</reference>
<evidence type="ECO:0000313" key="1">
    <source>
        <dbReference type="EnsemblMetazoa" id="ENSAATROPP010334"/>
    </source>
</evidence>
<dbReference type="Proteomes" id="UP000075880">
    <property type="component" value="Unassembled WGS sequence"/>
</dbReference>
<keyword evidence="2" id="KW-1185">Reference proteome</keyword>
<proteinExistence type="predicted"/>